<protein>
    <submittedName>
        <fullName evidence="2">Uncharacterized protein</fullName>
    </submittedName>
</protein>
<gene>
    <name evidence="2" type="ORF">PIB30_047418</name>
</gene>
<evidence type="ECO:0000256" key="1">
    <source>
        <dbReference type="SAM" id="MobiDB-lite"/>
    </source>
</evidence>
<accession>A0ABU6TGF9</accession>
<feature type="compositionally biased region" description="Pro residues" evidence="1">
    <location>
        <begin position="76"/>
        <end position="89"/>
    </location>
</feature>
<keyword evidence="3" id="KW-1185">Reference proteome</keyword>
<proteinExistence type="predicted"/>
<dbReference type="Proteomes" id="UP001341840">
    <property type="component" value="Unassembled WGS sequence"/>
</dbReference>
<evidence type="ECO:0000313" key="3">
    <source>
        <dbReference type="Proteomes" id="UP001341840"/>
    </source>
</evidence>
<feature type="region of interest" description="Disordered" evidence="1">
    <location>
        <begin position="71"/>
        <end position="117"/>
    </location>
</feature>
<feature type="compositionally biased region" description="Basic and acidic residues" evidence="1">
    <location>
        <begin position="106"/>
        <end position="117"/>
    </location>
</feature>
<organism evidence="2 3">
    <name type="scientific">Stylosanthes scabra</name>
    <dbReference type="NCBI Taxonomy" id="79078"/>
    <lineage>
        <taxon>Eukaryota</taxon>
        <taxon>Viridiplantae</taxon>
        <taxon>Streptophyta</taxon>
        <taxon>Embryophyta</taxon>
        <taxon>Tracheophyta</taxon>
        <taxon>Spermatophyta</taxon>
        <taxon>Magnoliopsida</taxon>
        <taxon>eudicotyledons</taxon>
        <taxon>Gunneridae</taxon>
        <taxon>Pentapetalae</taxon>
        <taxon>rosids</taxon>
        <taxon>fabids</taxon>
        <taxon>Fabales</taxon>
        <taxon>Fabaceae</taxon>
        <taxon>Papilionoideae</taxon>
        <taxon>50 kb inversion clade</taxon>
        <taxon>dalbergioids sensu lato</taxon>
        <taxon>Dalbergieae</taxon>
        <taxon>Pterocarpus clade</taxon>
        <taxon>Stylosanthes</taxon>
    </lineage>
</organism>
<dbReference type="EMBL" id="JASCZI010090924">
    <property type="protein sequence ID" value="MED6147825.1"/>
    <property type="molecule type" value="Genomic_DNA"/>
</dbReference>
<sequence>MKGMTISLSEVMNIAMNDDPTKSKKQLLPFPMFITKWAEEAGVPTYQRDEIFKVPKAQQFFPYCLWNEGREADENPIPPPMPSPAPPPATQTDIPASSTRNSPQPTRKELMRALRRNEHIMRRHEQLLLMLDPGTDISQLEQISSPEVSEHQ</sequence>
<comment type="caution">
    <text evidence="2">The sequence shown here is derived from an EMBL/GenBank/DDBJ whole genome shotgun (WGS) entry which is preliminary data.</text>
</comment>
<evidence type="ECO:0000313" key="2">
    <source>
        <dbReference type="EMBL" id="MED6147825.1"/>
    </source>
</evidence>
<reference evidence="2 3" key="1">
    <citation type="journal article" date="2023" name="Plants (Basel)">
        <title>Bridging the Gap: Combining Genomics and Transcriptomics Approaches to Understand Stylosanthes scabra, an Orphan Legume from the Brazilian Caatinga.</title>
        <authorList>
            <person name="Ferreira-Neto J.R.C."/>
            <person name="da Silva M.D."/>
            <person name="Binneck E."/>
            <person name="de Melo N.F."/>
            <person name="da Silva R.H."/>
            <person name="de Melo A.L.T.M."/>
            <person name="Pandolfi V."/>
            <person name="Bustamante F.O."/>
            <person name="Brasileiro-Vidal A.C."/>
            <person name="Benko-Iseppon A.M."/>
        </authorList>
    </citation>
    <scope>NUCLEOTIDE SEQUENCE [LARGE SCALE GENOMIC DNA]</scope>
    <source>
        <tissue evidence="2">Leaves</tissue>
    </source>
</reference>
<feature type="compositionally biased region" description="Polar residues" evidence="1">
    <location>
        <begin position="90"/>
        <end position="105"/>
    </location>
</feature>
<name>A0ABU6TGF9_9FABA</name>